<name>A0A7V4KEF2_FERPE</name>
<dbReference type="AlphaFoldDB" id="A0A7V4KEF2"/>
<protein>
    <submittedName>
        <fullName evidence="1">Uncharacterized protein</fullName>
    </submittedName>
</protein>
<sequence>MYRVQVGVGTKGESGFTTQGYVIRMVIGIDKTSNYVAVCEWKIMSDLRGNIDYTSQITSEQFVELSSLEKFLVDLSRVAPYGVQVQGGYLPDGGFYFAYAGGDYQGFTRYNYKFNREGILLSSGFLEQSGSSSSVGQMEFMFVKDVELKFNGLSENLIKANPNYQYVVIEEMTGATMLYGQISVTYSKTISEGFYSFIVNNLTNLGSSQKQILGTNALGPAYINPGLLKGEIVNIPEIGFRWVVEGQGQFGGIQTGIYIGGVKVAIYEYSPDGLLLQYVNKTQIGYIQAVISR</sequence>
<reference evidence="1" key="1">
    <citation type="journal article" date="2020" name="mSystems">
        <title>Genome- and Community-Level Interaction Insights into Carbon Utilization and Element Cycling Functions of Hydrothermarchaeota in Hydrothermal Sediment.</title>
        <authorList>
            <person name="Zhou Z."/>
            <person name="Liu Y."/>
            <person name="Xu W."/>
            <person name="Pan J."/>
            <person name="Luo Z.H."/>
            <person name="Li M."/>
        </authorList>
    </citation>
    <scope>NUCLEOTIDE SEQUENCE [LARGE SCALE GENOMIC DNA]</scope>
    <source>
        <strain evidence="1">SpSt-61</strain>
    </source>
</reference>
<accession>A0A7V4KEF2</accession>
<comment type="caution">
    <text evidence="1">The sequence shown here is derived from an EMBL/GenBank/DDBJ whole genome shotgun (WGS) entry which is preliminary data.</text>
</comment>
<proteinExistence type="predicted"/>
<gene>
    <name evidence="1" type="ORF">ENT78_09050</name>
</gene>
<organism evidence="1">
    <name type="scientific">Fervidobacterium pennivorans</name>
    <dbReference type="NCBI Taxonomy" id="93466"/>
    <lineage>
        <taxon>Bacteria</taxon>
        <taxon>Thermotogati</taxon>
        <taxon>Thermotogota</taxon>
        <taxon>Thermotogae</taxon>
        <taxon>Thermotogales</taxon>
        <taxon>Fervidobacteriaceae</taxon>
        <taxon>Fervidobacterium</taxon>
    </lineage>
</organism>
<evidence type="ECO:0000313" key="1">
    <source>
        <dbReference type="EMBL" id="HGU53648.1"/>
    </source>
</evidence>
<dbReference type="EMBL" id="DSZZ01000423">
    <property type="protein sequence ID" value="HGU53648.1"/>
    <property type="molecule type" value="Genomic_DNA"/>
</dbReference>